<evidence type="ECO:0000256" key="1">
    <source>
        <dbReference type="ARBA" id="ARBA00023117"/>
    </source>
</evidence>
<dbReference type="Pfam" id="PF25313">
    <property type="entry name" value="BRWD_AD"/>
    <property type="match status" value="1"/>
</dbReference>
<dbReference type="Pfam" id="PF00439">
    <property type="entry name" value="Bromodomain"/>
    <property type="match status" value="1"/>
</dbReference>
<dbReference type="InterPro" id="IPR018359">
    <property type="entry name" value="Bromodomain_CS"/>
</dbReference>
<dbReference type="PANTHER" id="PTHR16266">
    <property type="entry name" value="WD REPEAT DOMAIN 9"/>
    <property type="match status" value="1"/>
</dbReference>
<dbReference type="SMART" id="SM00297">
    <property type="entry name" value="BROMO"/>
    <property type="match status" value="1"/>
</dbReference>
<dbReference type="InterPro" id="IPR052060">
    <property type="entry name" value="Bromo_WD_repeat"/>
</dbReference>
<dbReference type="PANTHER" id="PTHR16266:SF26">
    <property type="entry name" value="BROMODOMAIN AND WD REPEAT-CONTAINING PROTEIN 1"/>
    <property type="match status" value="1"/>
</dbReference>
<dbReference type="EMBL" id="CAUEEQ010009451">
    <property type="protein sequence ID" value="CAJ0933421.1"/>
    <property type="molecule type" value="Genomic_DNA"/>
</dbReference>
<dbReference type="InterPro" id="IPR001487">
    <property type="entry name" value="Bromodomain"/>
</dbReference>
<dbReference type="SUPFAM" id="SSF47370">
    <property type="entry name" value="Bromodomain"/>
    <property type="match status" value="2"/>
</dbReference>
<organism evidence="4 5">
    <name type="scientific">Ranitomeya imitator</name>
    <name type="common">mimic poison frog</name>
    <dbReference type="NCBI Taxonomy" id="111125"/>
    <lineage>
        <taxon>Eukaryota</taxon>
        <taxon>Metazoa</taxon>
        <taxon>Chordata</taxon>
        <taxon>Craniata</taxon>
        <taxon>Vertebrata</taxon>
        <taxon>Euteleostomi</taxon>
        <taxon>Amphibia</taxon>
        <taxon>Batrachia</taxon>
        <taxon>Anura</taxon>
        <taxon>Neobatrachia</taxon>
        <taxon>Hyloidea</taxon>
        <taxon>Dendrobatidae</taxon>
        <taxon>Dendrobatinae</taxon>
        <taxon>Ranitomeya</taxon>
    </lineage>
</organism>
<dbReference type="InterPro" id="IPR036427">
    <property type="entry name" value="Bromodomain-like_sf"/>
</dbReference>
<evidence type="ECO:0000256" key="2">
    <source>
        <dbReference type="PROSITE-ProRule" id="PRU00035"/>
    </source>
</evidence>
<keyword evidence="5" id="KW-1185">Reference proteome</keyword>
<feature type="non-terminal residue" evidence="4">
    <location>
        <position position="1"/>
    </location>
</feature>
<comment type="caution">
    <text evidence="4">The sequence shown here is derived from an EMBL/GenBank/DDBJ whole genome shotgun (WGS) entry which is preliminary data.</text>
</comment>
<reference evidence="4" key="1">
    <citation type="submission" date="2023-07" db="EMBL/GenBank/DDBJ databases">
        <authorList>
            <person name="Stuckert A."/>
        </authorList>
    </citation>
    <scope>NUCLEOTIDE SEQUENCE</scope>
</reference>
<dbReference type="PROSITE" id="PS00633">
    <property type="entry name" value="BROMODOMAIN_1"/>
    <property type="match status" value="1"/>
</dbReference>
<evidence type="ECO:0000313" key="5">
    <source>
        <dbReference type="Proteomes" id="UP001176940"/>
    </source>
</evidence>
<gene>
    <name evidence="4" type="ORF">RIMI_LOCUS5515748</name>
</gene>
<dbReference type="Gene3D" id="1.20.920.10">
    <property type="entry name" value="Bromodomain-like"/>
    <property type="match status" value="1"/>
</dbReference>
<evidence type="ECO:0000259" key="3">
    <source>
        <dbReference type="PROSITE" id="PS50014"/>
    </source>
</evidence>
<dbReference type="InterPro" id="IPR057451">
    <property type="entry name" value="BRWD/PHIP_AD"/>
</dbReference>
<sequence>YHDMPDVIDFLVLRQFYDHARHTDWHSGDRFRSIIDDAWWFGTVVDQEPYQADCPDSLFQCYIVKRVSTLIWEVRYIEHNARTFNEPGSNITESAKKITDLLLKFIMDGSCSNIADLSNTTEATTGAESCDRQGENSADSWKSRCMDLVDFIIDCEDSEPFREPVDLEQFPDYKDIIETPMDFGTIKETLTAENYNNPYDLCNDMRLVFSNAKLYTPNKRSRIYGMVLRLSPLMEERMRGIISDYKAAQKKIKDCLALKKAYVKDVQHERRPLRLFSSG</sequence>
<dbReference type="Proteomes" id="UP001176940">
    <property type="component" value="Unassembled WGS sequence"/>
</dbReference>
<protein>
    <recommendedName>
        <fullName evidence="3">Bromo domain-containing protein</fullName>
    </recommendedName>
</protein>
<proteinExistence type="predicted"/>
<name>A0ABN9L585_9NEOB</name>
<accession>A0ABN9L585</accession>
<evidence type="ECO:0000313" key="4">
    <source>
        <dbReference type="EMBL" id="CAJ0933421.1"/>
    </source>
</evidence>
<feature type="domain" description="Bromo" evidence="3">
    <location>
        <begin position="153"/>
        <end position="223"/>
    </location>
</feature>
<dbReference type="PRINTS" id="PR00503">
    <property type="entry name" value="BROMODOMAIN"/>
</dbReference>
<keyword evidence="1 2" id="KW-0103">Bromodomain</keyword>
<dbReference type="PROSITE" id="PS50014">
    <property type="entry name" value="BROMODOMAIN_2"/>
    <property type="match status" value="1"/>
</dbReference>